<sequence length="44" mass="4738">MSGAIGRLWYLLAYPPVELLAGAMEWGGRIRVYANTSLTPSPGT</sequence>
<dbReference type="Proteomes" id="UP001348265">
    <property type="component" value="Unassembled WGS sequence"/>
</dbReference>
<evidence type="ECO:0000313" key="1">
    <source>
        <dbReference type="EMBL" id="MEF3117660.1"/>
    </source>
</evidence>
<organism evidence="1 2">
    <name type="scientific">Streptomyces chrestomyceticus</name>
    <dbReference type="NCBI Taxonomy" id="68185"/>
    <lineage>
        <taxon>Bacteria</taxon>
        <taxon>Bacillati</taxon>
        <taxon>Actinomycetota</taxon>
        <taxon>Actinomycetes</taxon>
        <taxon>Kitasatosporales</taxon>
        <taxon>Streptomycetaceae</taxon>
        <taxon>Streptomyces</taxon>
    </lineage>
</organism>
<comment type="caution">
    <text evidence="1">The sequence shown here is derived from an EMBL/GenBank/DDBJ whole genome shotgun (WGS) entry which is preliminary data.</text>
</comment>
<evidence type="ECO:0000313" key="2">
    <source>
        <dbReference type="Proteomes" id="UP001348265"/>
    </source>
</evidence>
<name>A0ABU7X1N0_9ACTN</name>
<accession>A0ABU7X1N0</accession>
<dbReference type="EMBL" id="JAVFKM010000020">
    <property type="protein sequence ID" value="MEF3117660.1"/>
    <property type="molecule type" value="Genomic_DNA"/>
</dbReference>
<gene>
    <name evidence="1" type="ORF">RB636_31270</name>
</gene>
<dbReference type="RefSeq" id="WP_331789026.1">
    <property type="nucleotide sequence ID" value="NZ_JAVFKM010000020.1"/>
</dbReference>
<proteinExistence type="predicted"/>
<reference evidence="1 2" key="1">
    <citation type="submission" date="2023-08" db="EMBL/GenBank/DDBJ databases">
        <authorList>
            <person name="Sharma P."/>
            <person name="Verma V."/>
            <person name="Mohan M.K."/>
            <person name="Dubey A.K."/>
        </authorList>
    </citation>
    <scope>NUCLEOTIDE SEQUENCE [LARGE SCALE GENOMIC DNA]</scope>
    <source>
        <strain evidence="1 2">ADP4</strain>
    </source>
</reference>
<keyword evidence="2" id="KW-1185">Reference proteome</keyword>
<protein>
    <submittedName>
        <fullName evidence="1">Uncharacterized protein</fullName>
    </submittedName>
</protein>